<evidence type="ECO:0000256" key="5">
    <source>
        <dbReference type="ARBA" id="ARBA00023242"/>
    </source>
</evidence>
<accession>A0A8S1JMK7</accession>
<keyword evidence="6" id="KW-0963">Cytoplasm</keyword>
<comment type="similarity">
    <text evidence="6">Belongs to the peptidase T1B family.</text>
</comment>
<comment type="subcellular location">
    <subcellularLocation>
        <location evidence="6">Cytoplasm</location>
    </subcellularLocation>
    <subcellularLocation>
        <location evidence="6">Nucleus</location>
    </subcellularLocation>
</comment>
<evidence type="ECO:0000313" key="8">
    <source>
        <dbReference type="Proteomes" id="UP000688137"/>
    </source>
</evidence>
<evidence type="ECO:0000256" key="3">
    <source>
        <dbReference type="ARBA" id="ARBA00022801"/>
    </source>
</evidence>
<evidence type="ECO:0000256" key="4">
    <source>
        <dbReference type="ARBA" id="ARBA00022942"/>
    </source>
</evidence>
<keyword evidence="8" id="KW-1185">Reference proteome</keyword>
<organism evidence="7 8">
    <name type="scientific">Paramecium primaurelia</name>
    <dbReference type="NCBI Taxonomy" id="5886"/>
    <lineage>
        <taxon>Eukaryota</taxon>
        <taxon>Sar</taxon>
        <taxon>Alveolata</taxon>
        <taxon>Ciliophora</taxon>
        <taxon>Intramacronucleata</taxon>
        <taxon>Oligohymenophorea</taxon>
        <taxon>Peniculida</taxon>
        <taxon>Parameciidae</taxon>
        <taxon>Paramecium</taxon>
    </lineage>
</organism>
<dbReference type="InterPro" id="IPR001353">
    <property type="entry name" value="Proteasome_sua/b"/>
</dbReference>
<dbReference type="PANTHER" id="PTHR32194:SF4">
    <property type="entry name" value="PROTEASOME SUBUNIT BETA TYPE-7"/>
    <property type="match status" value="1"/>
</dbReference>
<dbReference type="GO" id="GO:0005737">
    <property type="term" value="C:cytoplasm"/>
    <property type="evidence" value="ECO:0007669"/>
    <property type="project" value="UniProtKB-SubCell"/>
</dbReference>
<dbReference type="AlphaFoldDB" id="A0A8S1JMK7"/>
<name>A0A8S1JMK7_PARPR</name>
<dbReference type="CDD" id="cd03763">
    <property type="entry name" value="proteasome_beta_type_7"/>
    <property type="match status" value="1"/>
</dbReference>
<dbReference type="InterPro" id="IPR016050">
    <property type="entry name" value="Proteasome_bsu_CS"/>
</dbReference>
<dbReference type="EMBL" id="CAJJDM010000002">
    <property type="protein sequence ID" value="CAD8043602.1"/>
    <property type="molecule type" value="Genomic_DNA"/>
</dbReference>
<evidence type="ECO:0000256" key="6">
    <source>
        <dbReference type="RuleBase" id="RU004203"/>
    </source>
</evidence>
<reference evidence="7" key="1">
    <citation type="submission" date="2021-01" db="EMBL/GenBank/DDBJ databases">
        <authorList>
            <consortium name="Genoscope - CEA"/>
            <person name="William W."/>
        </authorList>
    </citation>
    <scope>NUCLEOTIDE SEQUENCE</scope>
</reference>
<dbReference type="Proteomes" id="UP000688137">
    <property type="component" value="Unassembled WGS sequence"/>
</dbReference>
<dbReference type="GO" id="GO:0051603">
    <property type="term" value="P:proteolysis involved in protein catabolic process"/>
    <property type="evidence" value="ECO:0007669"/>
    <property type="project" value="InterPro"/>
</dbReference>
<keyword evidence="5 6" id="KW-0539">Nucleus</keyword>
<dbReference type="Pfam" id="PF00227">
    <property type="entry name" value="Proteasome"/>
    <property type="match status" value="1"/>
</dbReference>
<dbReference type="GO" id="GO:0004298">
    <property type="term" value="F:threonine-type endopeptidase activity"/>
    <property type="evidence" value="ECO:0007669"/>
    <property type="project" value="UniProtKB-KW"/>
</dbReference>
<keyword evidence="1" id="KW-0645">Protease</keyword>
<keyword evidence="3" id="KW-0378">Hydrolase</keyword>
<comment type="function">
    <text evidence="6">Component of the proteasome, a multicatalytic proteinase complex which is characterized by its ability to cleave peptides with Arg, Phe, Tyr, Leu, and Glu adjacent to the leaving group at neutral or slightly basic pH. The proteasome has an ATP-dependent proteolytic activity.</text>
</comment>
<keyword evidence="2" id="KW-0888">Threonine protease</keyword>
<dbReference type="OMA" id="MHLIYES"/>
<evidence type="ECO:0000256" key="2">
    <source>
        <dbReference type="ARBA" id="ARBA00022698"/>
    </source>
</evidence>
<dbReference type="PROSITE" id="PS51476">
    <property type="entry name" value="PROTEASOME_BETA_2"/>
    <property type="match status" value="1"/>
</dbReference>
<dbReference type="GO" id="GO:0005839">
    <property type="term" value="C:proteasome core complex"/>
    <property type="evidence" value="ECO:0007669"/>
    <property type="project" value="InterPro"/>
</dbReference>
<gene>
    <name evidence="7" type="ORF">PPRIM_AZ9-3.1.T0050255</name>
</gene>
<evidence type="ECO:0000256" key="1">
    <source>
        <dbReference type="ARBA" id="ARBA00022670"/>
    </source>
</evidence>
<proteinExistence type="inferred from homology"/>
<comment type="subunit">
    <text evidence="6">Component of the proteasome complex.</text>
</comment>
<dbReference type="PROSITE" id="PS00854">
    <property type="entry name" value="PROTEASOME_BETA_1"/>
    <property type="match status" value="1"/>
</dbReference>
<dbReference type="InterPro" id="IPR023333">
    <property type="entry name" value="Proteasome_suB-type"/>
</dbReference>
<evidence type="ECO:0000313" key="7">
    <source>
        <dbReference type="EMBL" id="CAD8043602.1"/>
    </source>
</evidence>
<dbReference type="GO" id="GO:0005634">
    <property type="term" value="C:nucleus"/>
    <property type="evidence" value="ECO:0007669"/>
    <property type="project" value="UniProtKB-SubCell"/>
</dbReference>
<dbReference type="PANTHER" id="PTHR32194">
    <property type="entry name" value="METALLOPROTEASE TLDD"/>
    <property type="match status" value="1"/>
</dbReference>
<sequence>MQYLDNYLQMKGGYDYTNVTRNELMRAQGFKEMPFTKTGTTIVGVLFDGGVVMAADTRATAGSIVADKNCEKLHVLAPNIWAAGAGTAADLHHQCAHFNAKLKLQRLNLNRQSRVNEVITKLTSKLFPYRGNIGVALIIGGIDCNGPQLASVSPHGNYVYHPFQSMGSGSLAALGILEAKFQDGLTKQQAIDLAIEAIEAGIFHDMGSGSNVDVVAITKDGADYKRNIRQYNAKSYQRQIPYDFPINNTPALRKYQFDIEKQELSEIGQEMEIIE</sequence>
<comment type="caution">
    <text evidence="7">The sequence shown here is derived from an EMBL/GenBank/DDBJ whole genome shotgun (WGS) entry which is preliminary data.</text>
</comment>
<protein>
    <recommendedName>
        <fullName evidence="6">Proteasome subunit beta</fullName>
    </recommendedName>
</protein>
<keyword evidence="4 6" id="KW-0647">Proteasome</keyword>